<dbReference type="AlphaFoldDB" id="A0A4Z0A8Q7"/>
<dbReference type="GO" id="GO:0006508">
    <property type="term" value="P:proteolysis"/>
    <property type="evidence" value="ECO:0007669"/>
    <property type="project" value="UniProtKB-KW"/>
</dbReference>
<name>A0A4Z0A8Q7_9AGAM</name>
<evidence type="ECO:0000256" key="1">
    <source>
        <dbReference type="ARBA" id="ARBA00011079"/>
    </source>
</evidence>
<comment type="caution">
    <text evidence="6">The sequence shown here is derived from an EMBL/GenBank/DDBJ whole genome shotgun (WGS) entry which is preliminary data.</text>
</comment>
<evidence type="ECO:0000313" key="7">
    <source>
        <dbReference type="Proteomes" id="UP000298061"/>
    </source>
</evidence>
<dbReference type="Pfam" id="PF05577">
    <property type="entry name" value="Peptidase_S28"/>
    <property type="match status" value="1"/>
</dbReference>
<protein>
    <recommendedName>
        <fullName evidence="8">Peptidase S28</fullName>
    </recommendedName>
</protein>
<keyword evidence="4" id="KW-0378">Hydrolase</keyword>
<keyword evidence="5" id="KW-0325">Glycoprotein</keyword>
<dbReference type="GO" id="GO:0070008">
    <property type="term" value="F:serine-type exopeptidase activity"/>
    <property type="evidence" value="ECO:0007669"/>
    <property type="project" value="InterPro"/>
</dbReference>
<evidence type="ECO:0000256" key="4">
    <source>
        <dbReference type="ARBA" id="ARBA00022801"/>
    </source>
</evidence>
<dbReference type="PANTHER" id="PTHR11010">
    <property type="entry name" value="PROTEASE S28 PRO-X CARBOXYPEPTIDASE-RELATED"/>
    <property type="match status" value="1"/>
</dbReference>
<accession>A0A4Z0A8Q7</accession>
<evidence type="ECO:0000313" key="6">
    <source>
        <dbReference type="EMBL" id="TFY82703.1"/>
    </source>
</evidence>
<dbReference type="SUPFAM" id="SSF53474">
    <property type="entry name" value="alpha/beta-Hydrolases"/>
    <property type="match status" value="1"/>
</dbReference>
<evidence type="ECO:0008006" key="8">
    <source>
        <dbReference type="Google" id="ProtNLM"/>
    </source>
</evidence>
<dbReference type="InterPro" id="IPR029058">
    <property type="entry name" value="AB_hydrolase_fold"/>
</dbReference>
<sequence length="494" mass="55116">MLLPLHAILPEPREHARTGSTLPPLNTTYYFDQLIDHTNPGLGTFKQRYWHTWEFYEPGGAIVLFTPGEGNAQPYTGYLTNATINGQIAQQNNGATIVLEHRFYGLSNPYPDLSAASLKYHTIQQAIEDLVYFAENVKLPMPGGDDVVPDKAPWVLVGGSYSGALTGWTKINKPDIFWAGYASSAVVESITDFWQYFDPIRKFMPRNCSADVQAVVQHFDQVYASGNKSAFTALKDLFGMSNVVHPDDVSGALRNNLWDWQSLSPTSGPGSQFFNFCDALEVKEGKNAPASGWGLDHALTAWGSYFKNTYLSILCGEQDAESCLGTYNATQSQWTDTSVDNANRSWYWIVCNEVGWFQDGAPKRTPSLVSRLAQPNGDERQCVMMFPEAFSSAPVPNVGKTNKAYGGWNAQAKRLFFANGQRDPWRDATVSADQHWVPSTLNQPIFESDGFHCSDLRMAAGVVDTTVNKVQQAALEHMRLWLVEWKLTHHDKRD</sequence>
<keyword evidence="7" id="KW-1185">Reference proteome</keyword>
<keyword evidence="2" id="KW-0645">Protease</keyword>
<proteinExistence type="inferred from homology"/>
<dbReference type="EMBL" id="SFCI01000085">
    <property type="protein sequence ID" value="TFY82703.1"/>
    <property type="molecule type" value="Genomic_DNA"/>
</dbReference>
<dbReference type="InterPro" id="IPR008758">
    <property type="entry name" value="Peptidase_S28"/>
</dbReference>
<gene>
    <name evidence="6" type="ORF">EWM64_g1305</name>
</gene>
<keyword evidence="3" id="KW-0732">Signal</keyword>
<dbReference type="OrthoDB" id="1735038at2759"/>
<dbReference type="Proteomes" id="UP000298061">
    <property type="component" value="Unassembled WGS sequence"/>
</dbReference>
<evidence type="ECO:0000256" key="5">
    <source>
        <dbReference type="ARBA" id="ARBA00023180"/>
    </source>
</evidence>
<organism evidence="6 7">
    <name type="scientific">Hericium alpestre</name>
    <dbReference type="NCBI Taxonomy" id="135208"/>
    <lineage>
        <taxon>Eukaryota</taxon>
        <taxon>Fungi</taxon>
        <taxon>Dikarya</taxon>
        <taxon>Basidiomycota</taxon>
        <taxon>Agaricomycotina</taxon>
        <taxon>Agaricomycetes</taxon>
        <taxon>Russulales</taxon>
        <taxon>Hericiaceae</taxon>
        <taxon>Hericium</taxon>
    </lineage>
</organism>
<evidence type="ECO:0000256" key="2">
    <source>
        <dbReference type="ARBA" id="ARBA00022670"/>
    </source>
</evidence>
<evidence type="ECO:0000256" key="3">
    <source>
        <dbReference type="ARBA" id="ARBA00022729"/>
    </source>
</evidence>
<comment type="similarity">
    <text evidence="1">Belongs to the peptidase S28 family.</text>
</comment>
<dbReference type="PANTHER" id="PTHR11010:SF23">
    <property type="entry name" value="SERINE PEPTIDASE"/>
    <property type="match status" value="1"/>
</dbReference>
<dbReference type="Gene3D" id="3.40.50.1820">
    <property type="entry name" value="alpha/beta hydrolase"/>
    <property type="match status" value="2"/>
</dbReference>
<dbReference type="GO" id="GO:0008239">
    <property type="term" value="F:dipeptidyl-peptidase activity"/>
    <property type="evidence" value="ECO:0007669"/>
    <property type="project" value="TreeGrafter"/>
</dbReference>
<reference evidence="6 7" key="1">
    <citation type="submission" date="2019-02" db="EMBL/GenBank/DDBJ databases">
        <title>Genome sequencing of the rare red list fungi Hericium alpestre (H. flagellum).</title>
        <authorList>
            <person name="Buettner E."/>
            <person name="Kellner H."/>
        </authorList>
    </citation>
    <scope>NUCLEOTIDE SEQUENCE [LARGE SCALE GENOMIC DNA]</scope>
    <source>
        <strain evidence="6 7">DSM 108284</strain>
    </source>
</reference>